<dbReference type="SUPFAM" id="SSF56112">
    <property type="entry name" value="Protein kinase-like (PK-like)"/>
    <property type="match status" value="1"/>
</dbReference>
<dbReference type="PROSITE" id="PS50011">
    <property type="entry name" value="PROTEIN_KINASE_DOM"/>
    <property type="match status" value="1"/>
</dbReference>
<dbReference type="InterPro" id="IPR011009">
    <property type="entry name" value="Kinase-like_dom_sf"/>
</dbReference>
<evidence type="ECO:0000256" key="10">
    <source>
        <dbReference type="SAM" id="MobiDB-lite"/>
    </source>
</evidence>
<dbReference type="GeneID" id="121393436"/>
<dbReference type="Gene3D" id="3.30.200.20">
    <property type="entry name" value="Phosphorylase Kinase, domain 1"/>
    <property type="match status" value="1"/>
</dbReference>
<evidence type="ECO:0000256" key="8">
    <source>
        <dbReference type="ARBA" id="ARBA00048679"/>
    </source>
</evidence>
<comment type="catalytic activity">
    <reaction evidence="8">
        <text>L-seryl-[protein] + ATP = O-phospho-L-seryl-[protein] + ADP + H(+)</text>
        <dbReference type="Rhea" id="RHEA:17989"/>
        <dbReference type="Rhea" id="RHEA-COMP:9863"/>
        <dbReference type="Rhea" id="RHEA-COMP:11604"/>
        <dbReference type="ChEBI" id="CHEBI:15378"/>
        <dbReference type="ChEBI" id="CHEBI:29999"/>
        <dbReference type="ChEBI" id="CHEBI:30616"/>
        <dbReference type="ChEBI" id="CHEBI:83421"/>
        <dbReference type="ChEBI" id="CHEBI:456216"/>
        <dbReference type="EC" id="2.7.11.1"/>
    </reaction>
</comment>
<dbReference type="AlphaFoldDB" id="A0A8J1KKL4"/>
<evidence type="ECO:0000256" key="9">
    <source>
        <dbReference type="PROSITE-ProRule" id="PRU10141"/>
    </source>
</evidence>
<evidence type="ECO:0000256" key="2">
    <source>
        <dbReference type="ARBA" id="ARBA00022527"/>
    </source>
</evidence>
<organism evidence="12 13">
    <name type="scientific">Xenopus laevis</name>
    <name type="common">African clawed frog</name>
    <dbReference type="NCBI Taxonomy" id="8355"/>
    <lineage>
        <taxon>Eukaryota</taxon>
        <taxon>Metazoa</taxon>
        <taxon>Chordata</taxon>
        <taxon>Craniata</taxon>
        <taxon>Vertebrata</taxon>
        <taxon>Euteleostomi</taxon>
        <taxon>Amphibia</taxon>
        <taxon>Batrachia</taxon>
        <taxon>Anura</taxon>
        <taxon>Pipoidea</taxon>
        <taxon>Pipidae</taxon>
        <taxon>Xenopodinae</taxon>
        <taxon>Xenopus</taxon>
        <taxon>Xenopus</taxon>
    </lineage>
</organism>
<dbReference type="GO" id="GO:0005524">
    <property type="term" value="F:ATP binding"/>
    <property type="evidence" value="ECO:0007669"/>
    <property type="project" value="UniProtKB-UniRule"/>
</dbReference>
<evidence type="ECO:0000256" key="6">
    <source>
        <dbReference type="ARBA" id="ARBA00022840"/>
    </source>
</evidence>
<proteinExistence type="predicted"/>
<evidence type="ECO:0000313" key="12">
    <source>
        <dbReference type="Proteomes" id="UP000186698"/>
    </source>
</evidence>
<evidence type="ECO:0000256" key="3">
    <source>
        <dbReference type="ARBA" id="ARBA00022679"/>
    </source>
</evidence>
<keyword evidence="6 9" id="KW-0067">ATP-binding</keyword>
<evidence type="ECO:0000256" key="4">
    <source>
        <dbReference type="ARBA" id="ARBA00022741"/>
    </source>
</evidence>
<gene>
    <name evidence="13" type="primary">LOC121393436</name>
</gene>
<dbReference type="KEGG" id="xla:121393436"/>
<feature type="domain" description="Protein kinase" evidence="11">
    <location>
        <begin position="210"/>
        <end position="340"/>
    </location>
</feature>
<evidence type="ECO:0000256" key="1">
    <source>
        <dbReference type="ARBA" id="ARBA00012513"/>
    </source>
</evidence>
<keyword evidence="12" id="KW-1185">Reference proteome</keyword>
<dbReference type="GO" id="GO:0004674">
    <property type="term" value="F:protein serine/threonine kinase activity"/>
    <property type="evidence" value="ECO:0007669"/>
    <property type="project" value="UniProtKB-KW"/>
</dbReference>
<keyword evidence="2" id="KW-0723">Serine/threonine-protein kinase</keyword>
<comment type="catalytic activity">
    <reaction evidence="7">
        <text>L-threonyl-[protein] + ATP = O-phospho-L-threonyl-[protein] + ADP + H(+)</text>
        <dbReference type="Rhea" id="RHEA:46608"/>
        <dbReference type="Rhea" id="RHEA-COMP:11060"/>
        <dbReference type="Rhea" id="RHEA-COMP:11605"/>
        <dbReference type="ChEBI" id="CHEBI:15378"/>
        <dbReference type="ChEBI" id="CHEBI:30013"/>
        <dbReference type="ChEBI" id="CHEBI:30616"/>
        <dbReference type="ChEBI" id="CHEBI:61977"/>
        <dbReference type="ChEBI" id="CHEBI:456216"/>
        <dbReference type="EC" id="2.7.11.1"/>
    </reaction>
</comment>
<evidence type="ECO:0000313" key="13">
    <source>
        <dbReference type="RefSeq" id="XP_041417862.1"/>
    </source>
</evidence>
<sequence length="340" mass="38957">MDDERKEKETNEKTETSKGLGFIVFRIFGILQQVVESINPYSWVPSEKESVESIEVDIKEVQEKKIPQRKRKADDVCEDEPAPQKKRTEAGGLSAIVPSSAIEWIQSKVSSCISQASQYASRWWESIKPFIPLANQGTKRQRSEAEKFEENVSKRRKIETKKDEKKRSIPCARKRIMREIQGIQQRNTAKEPVSSRRATAVETNLSINRFKIYGELGSGSFGQVLLAKDQLKEKYVALKRIRKNRFTQSIADVRIEQTILVVAQECRFLTRLNAIFETTVGTILLTIRGTFTKGQHFPCVGLYFRRNIRRVGEEGKSTGERQHTVSSRLMYSSYNVASDL</sequence>
<dbReference type="PROSITE" id="PS00107">
    <property type="entry name" value="PROTEIN_KINASE_ATP"/>
    <property type="match status" value="1"/>
</dbReference>
<keyword evidence="3" id="KW-0808">Transferase</keyword>
<keyword evidence="5" id="KW-0418">Kinase</keyword>
<dbReference type="EC" id="2.7.11.1" evidence="1"/>
<dbReference type="RefSeq" id="XP_041417862.1">
    <property type="nucleotide sequence ID" value="XM_041561928.1"/>
</dbReference>
<protein>
    <recommendedName>
        <fullName evidence="1">non-specific serine/threonine protein kinase</fullName>
        <ecNumber evidence="1">2.7.11.1</ecNumber>
    </recommendedName>
</protein>
<evidence type="ECO:0000259" key="11">
    <source>
        <dbReference type="PROSITE" id="PS50011"/>
    </source>
</evidence>
<dbReference type="GO" id="GO:0035556">
    <property type="term" value="P:intracellular signal transduction"/>
    <property type="evidence" value="ECO:0007669"/>
    <property type="project" value="TreeGrafter"/>
</dbReference>
<keyword evidence="4 9" id="KW-0547">Nucleotide-binding</keyword>
<feature type="binding site" evidence="9">
    <location>
        <position position="243"/>
    </location>
    <ligand>
        <name>ATP</name>
        <dbReference type="ChEBI" id="CHEBI:30616"/>
    </ligand>
</feature>
<dbReference type="PANTHER" id="PTHR24356">
    <property type="entry name" value="SERINE/THREONINE-PROTEIN KINASE"/>
    <property type="match status" value="1"/>
</dbReference>
<feature type="region of interest" description="Disordered" evidence="10">
    <location>
        <begin position="65"/>
        <end position="91"/>
    </location>
</feature>
<dbReference type="Proteomes" id="UP000186698">
    <property type="component" value="Chromosome 4S"/>
</dbReference>
<evidence type="ECO:0000256" key="5">
    <source>
        <dbReference type="ARBA" id="ARBA00022777"/>
    </source>
</evidence>
<dbReference type="InterPro" id="IPR050236">
    <property type="entry name" value="Ser_Thr_kinase_AGC"/>
</dbReference>
<dbReference type="PANTHER" id="PTHR24356:SF428">
    <property type="entry name" value="PROTEIN KINASE C DELTA TYPE-LIKE"/>
    <property type="match status" value="1"/>
</dbReference>
<evidence type="ECO:0000256" key="7">
    <source>
        <dbReference type="ARBA" id="ARBA00047899"/>
    </source>
</evidence>
<dbReference type="InterPro" id="IPR000719">
    <property type="entry name" value="Prot_kinase_dom"/>
</dbReference>
<name>A0A8J1KKL4_XENLA</name>
<accession>A0A8J1KKL4</accession>
<dbReference type="InterPro" id="IPR017441">
    <property type="entry name" value="Protein_kinase_ATP_BS"/>
</dbReference>
<reference evidence="13" key="1">
    <citation type="submission" date="2025-08" db="UniProtKB">
        <authorList>
            <consortium name="RefSeq"/>
        </authorList>
    </citation>
    <scope>IDENTIFICATION</scope>
    <source>
        <strain evidence="13">J_2021</strain>
        <tissue evidence="13">Erythrocytes</tissue>
    </source>
</reference>